<evidence type="ECO:0000313" key="1">
    <source>
        <dbReference type="EMBL" id="KKK74237.1"/>
    </source>
</evidence>
<accession>A0A0F8XYQ9</accession>
<comment type="caution">
    <text evidence="1">The sequence shown here is derived from an EMBL/GenBank/DDBJ whole genome shotgun (WGS) entry which is preliminary data.</text>
</comment>
<name>A0A0F8XYQ9_9ZZZZ</name>
<dbReference type="EMBL" id="LAZR01056415">
    <property type="protein sequence ID" value="KKK74237.1"/>
    <property type="molecule type" value="Genomic_DNA"/>
</dbReference>
<feature type="non-terminal residue" evidence="1">
    <location>
        <position position="1"/>
    </location>
</feature>
<organism evidence="1">
    <name type="scientific">marine sediment metagenome</name>
    <dbReference type="NCBI Taxonomy" id="412755"/>
    <lineage>
        <taxon>unclassified sequences</taxon>
        <taxon>metagenomes</taxon>
        <taxon>ecological metagenomes</taxon>
    </lineage>
</organism>
<gene>
    <name evidence="1" type="ORF">LCGC14_2885790</name>
</gene>
<protein>
    <submittedName>
        <fullName evidence="1">Uncharacterized protein</fullName>
    </submittedName>
</protein>
<reference evidence="1" key="1">
    <citation type="journal article" date="2015" name="Nature">
        <title>Complex archaea that bridge the gap between prokaryotes and eukaryotes.</title>
        <authorList>
            <person name="Spang A."/>
            <person name="Saw J.H."/>
            <person name="Jorgensen S.L."/>
            <person name="Zaremba-Niedzwiedzka K."/>
            <person name="Martijn J."/>
            <person name="Lind A.E."/>
            <person name="van Eijk R."/>
            <person name="Schleper C."/>
            <person name="Guy L."/>
            <person name="Ettema T.J."/>
        </authorList>
    </citation>
    <scope>NUCLEOTIDE SEQUENCE</scope>
</reference>
<proteinExistence type="predicted"/>
<sequence length="201" mass="21431">QFRDGSLVTGDITSLYNSWLRAGKVWEAHFATESGTATVENNTAIDLTEPFFRMAVKAGKVIVPISVKFAKAVVWETGDEVVVIATDTDAAASGGVAPDIRNLAIGTANTQIGDGDNGVQNPLDGDSPITEGAITRARVLDNHHFVTGQLGTPYEYNALKGDGWSMIEGEGTFLVYVANTTTTDEVFYSVKWAVLDSGELV</sequence>
<dbReference type="AlphaFoldDB" id="A0A0F8XYQ9"/>